<name>A0A6I2MCX6_9BACI</name>
<dbReference type="InterPro" id="IPR038323">
    <property type="entry name" value="ArAE_1_C_sf"/>
</dbReference>
<dbReference type="InterPro" id="IPR010343">
    <property type="entry name" value="ArAE_1"/>
</dbReference>
<reference evidence="8 9" key="1">
    <citation type="submission" date="2019-11" db="EMBL/GenBank/DDBJ databases">
        <title>Bacillus idriensis genome.</title>
        <authorList>
            <person name="Konopka E.N."/>
            <person name="Newman J.D."/>
        </authorList>
    </citation>
    <scope>NUCLEOTIDE SEQUENCE [LARGE SCALE GENOMIC DNA]</scope>
    <source>
        <strain evidence="8 9">DSM 19097</strain>
    </source>
</reference>
<sequence>MFKIGYRTLKTALGAAIAISLAQLFQLDNFASAGILTILCIQVTKKKSLQTSWARFFACLIAILFSFVFFEGIGYYPFVIGLLLLFFIPVTVIVHAKEGIVTSSVIILHLYTSSHITFSLVLNEIALISTGIGVALIMNLYMPSVDKKLKEYQLKIEDNLSKIFLEIEEYLLSNDSSWDGKEITETALLINEAKTLAFRDVENHFMRHENLYYHYFKMREKQFEIIERVLPIITSVNVTVDQAEIIAEFIQEVREAIHPGNTAHKFLVKLHHMRKSFEEMPLPETREEFEARAALLHFVREMEQYLVIKSQFKGISAEHEFHPSSAT</sequence>
<dbReference type="Gene3D" id="1.20.120.940">
    <property type="entry name" value="Putative aromatic acid exporter, C-terminal domain"/>
    <property type="match status" value="1"/>
</dbReference>
<dbReference type="InterPro" id="IPR052984">
    <property type="entry name" value="UPF0421"/>
</dbReference>
<keyword evidence="3 6" id="KW-0812">Transmembrane</keyword>
<evidence type="ECO:0000313" key="9">
    <source>
        <dbReference type="Proteomes" id="UP000441585"/>
    </source>
</evidence>
<dbReference type="EMBL" id="WKKF01000005">
    <property type="protein sequence ID" value="MRX55599.1"/>
    <property type="molecule type" value="Genomic_DNA"/>
</dbReference>
<feature type="transmembrane region" description="Helical" evidence="6">
    <location>
        <begin position="53"/>
        <end position="70"/>
    </location>
</feature>
<dbReference type="RefSeq" id="WP_070876689.1">
    <property type="nucleotide sequence ID" value="NZ_CAJFZX010000001.1"/>
</dbReference>
<evidence type="ECO:0000256" key="6">
    <source>
        <dbReference type="SAM" id="Phobius"/>
    </source>
</evidence>
<evidence type="ECO:0000256" key="5">
    <source>
        <dbReference type="ARBA" id="ARBA00023136"/>
    </source>
</evidence>
<protein>
    <submittedName>
        <fullName evidence="8">Aromatic acid exporter family protein</fullName>
    </submittedName>
</protein>
<accession>A0A6I2MCX6</accession>
<feature type="transmembrane region" description="Helical" evidence="6">
    <location>
        <begin position="76"/>
        <end position="94"/>
    </location>
</feature>
<evidence type="ECO:0000313" key="8">
    <source>
        <dbReference type="EMBL" id="MRX55599.1"/>
    </source>
</evidence>
<dbReference type="AlphaFoldDB" id="A0A6I2MCX6"/>
<gene>
    <name evidence="8" type="ORF">GJU41_16680</name>
</gene>
<keyword evidence="4 6" id="KW-1133">Transmembrane helix</keyword>
<feature type="domain" description="Putative aromatic acid exporter C-terminal" evidence="7">
    <location>
        <begin position="146"/>
        <end position="310"/>
    </location>
</feature>
<proteinExistence type="predicted"/>
<dbReference type="GO" id="GO:0005886">
    <property type="term" value="C:plasma membrane"/>
    <property type="evidence" value="ECO:0007669"/>
    <property type="project" value="UniProtKB-SubCell"/>
</dbReference>
<dbReference type="PANTHER" id="PTHR40064">
    <property type="entry name" value="MEMBRANE PROTEIN-RELATED"/>
    <property type="match status" value="1"/>
</dbReference>
<feature type="transmembrane region" description="Helical" evidence="6">
    <location>
        <begin position="125"/>
        <end position="142"/>
    </location>
</feature>
<evidence type="ECO:0000256" key="1">
    <source>
        <dbReference type="ARBA" id="ARBA00004651"/>
    </source>
</evidence>
<dbReference type="PANTHER" id="PTHR40064:SF1">
    <property type="entry name" value="MEMBRANE PROTEIN"/>
    <property type="match status" value="1"/>
</dbReference>
<evidence type="ECO:0000259" key="7">
    <source>
        <dbReference type="Pfam" id="PF11728"/>
    </source>
</evidence>
<dbReference type="Proteomes" id="UP000441585">
    <property type="component" value="Unassembled WGS sequence"/>
</dbReference>
<keyword evidence="2" id="KW-1003">Cell membrane</keyword>
<evidence type="ECO:0000256" key="3">
    <source>
        <dbReference type="ARBA" id="ARBA00022692"/>
    </source>
</evidence>
<comment type="caution">
    <text evidence="8">The sequence shown here is derived from an EMBL/GenBank/DDBJ whole genome shotgun (WGS) entry which is preliminary data.</text>
</comment>
<dbReference type="InterPro" id="IPR021062">
    <property type="entry name" value="ArAE_1_C"/>
</dbReference>
<dbReference type="Pfam" id="PF11728">
    <property type="entry name" value="ArAE_1_C"/>
    <property type="match status" value="1"/>
</dbReference>
<dbReference type="Pfam" id="PF06081">
    <property type="entry name" value="ArAE_1"/>
    <property type="match status" value="1"/>
</dbReference>
<keyword evidence="9" id="KW-1185">Reference proteome</keyword>
<comment type="subcellular location">
    <subcellularLocation>
        <location evidence="1">Cell membrane</location>
        <topology evidence="1">Multi-pass membrane protein</topology>
    </subcellularLocation>
</comment>
<keyword evidence="5 6" id="KW-0472">Membrane</keyword>
<organism evidence="8 9">
    <name type="scientific">Metabacillus idriensis</name>
    <dbReference type="NCBI Taxonomy" id="324768"/>
    <lineage>
        <taxon>Bacteria</taxon>
        <taxon>Bacillati</taxon>
        <taxon>Bacillota</taxon>
        <taxon>Bacilli</taxon>
        <taxon>Bacillales</taxon>
        <taxon>Bacillaceae</taxon>
        <taxon>Metabacillus</taxon>
    </lineage>
</organism>
<evidence type="ECO:0000256" key="4">
    <source>
        <dbReference type="ARBA" id="ARBA00022989"/>
    </source>
</evidence>
<evidence type="ECO:0000256" key="2">
    <source>
        <dbReference type="ARBA" id="ARBA00022475"/>
    </source>
</evidence>